<proteinExistence type="predicted"/>
<reference evidence="2 3" key="1">
    <citation type="journal article" date="2019" name="Commun. Biol.">
        <title>The bagworm genome reveals a unique fibroin gene that provides high tensile strength.</title>
        <authorList>
            <person name="Kono N."/>
            <person name="Nakamura H."/>
            <person name="Ohtoshi R."/>
            <person name="Tomita M."/>
            <person name="Numata K."/>
            <person name="Arakawa K."/>
        </authorList>
    </citation>
    <scope>NUCLEOTIDE SEQUENCE [LARGE SCALE GENOMIC DNA]</scope>
</reference>
<name>A0A4C1YAZ2_EUMVA</name>
<gene>
    <name evidence="2" type="ORF">EVAR_47101_1</name>
</gene>
<dbReference type="AlphaFoldDB" id="A0A4C1YAZ2"/>
<evidence type="ECO:0000256" key="1">
    <source>
        <dbReference type="SAM" id="MobiDB-lite"/>
    </source>
</evidence>
<dbReference type="EMBL" id="BGZK01001148">
    <property type="protein sequence ID" value="GBP72523.1"/>
    <property type="molecule type" value="Genomic_DNA"/>
</dbReference>
<comment type="caution">
    <text evidence="2">The sequence shown here is derived from an EMBL/GenBank/DDBJ whole genome shotgun (WGS) entry which is preliminary data.</text>
</comment>
<dbReference type="Proteomes" id="UP000299102">
    <property type="component" value="Unassembled WGS sequence"/>
</dbReference>
<evidence type="ECO:0000313" key="2">
    <source>
        <dbReference type="EMBL" id="GBP72523.1"/>
    </source>
</evidence>
<protein>
    <submittedName>
        <fullName evidence="2">Uncharacterized protein</fullName>
    </submittedName>
</protein>
<sequence>MKHDGKKSYADSMVPSNPGKAERTGRRAIKPPALETAPSRRSPPLSGHIGKIVADRKPSVITLQSRRTRMRKDSVHPPRRISYLIAMLSDVLARLTAQFVICIRSRFVCALFGNEIHSYTERGEITGLLFQISPAGSDAGTCRGCPRKFVTSARVQNCCAA</sequence>
<evidence type="ECO:0000313" key="3">
    <source>
        <dbReference type="Proteomes" id="UP000299102"/>
    </source>
</evidence>
<keyword evidence="3" id="KW-1185">Reference proteome</keyword>
<feature type="region of interest" description="Disordered" evidence="1">
    <location>
        <begin position="1"/>
        <end position="50"/>
    </location>
</feature>
<organism evidence="2 3">
    <name type="scientific">Eumeta variegata</name>
    <name type="common">Bagworm moth</name>
    <name type="synonym">Eumeta japonica</name>
    <dbReference type="NCBI Taxonomy" id="151549"/>
    <lineage>
        <taxon>Eukaryota</taxon>
        <taxon>Metazoa</taxon>
        <taxon>Ecdysozoa</taxon>
        <taxon>Arthropoda</taxon>
        <taxon>Hexapoda</taxon>
        <taxon>Insecta</taxon>
        <taxon>Pterygota</taxon>
        <taxon>Neoptera</taxon>
        <taxon>Endopterygota</taxon>
        <taxon>Lepidoptera</taxon>
        <taxon>Glossata</taxon>
        <taxon>Ditrysia</taxon>
        <taxon>Tineoidea</taxon>
        <taxon>Psychidae</taxon>
        <taxon>Oiketicinae</taxon>
        <taxon>Eumeta</taxon>
    </lineage>
</organism>
<accession>A0A4C1YAZ2</accession>